<dbReference type="AlphaFoldDB" id="A0A8H7DC64"/>
<organism evidence="2 3">
    <name type="scientific">Mycena sanguinolenta</name>
    <dbReference type="NCBI Taxonomy" id="230812"/>
    <lineage>
        <taxon>Eukaryota</taxon>
        <taxon>Fungi</taxon>
        <taxon>Dikarya</taxon>
        <taxon>Basidiomycota</taxon>
        <taxon>Agaricomycotina</taxon>
        <taxon>Agaricomycetes</taxon>
        <taxon>Agaricomycetidae</taxon>
        <taxon>Agaricales</taxon>
        <taxon>Marasmiineae</taxon>
        <taxon>Mycenaceae</taxon>
        <taxon>Mycena</taxon>
    </lineage>
</organism>
<comment type="caution">
    <text evidence="2">The sequence shown here is derived from an EMBL/GenBank/DDBJ whole genome shotgun (WGS) entry which is preliminary data.</text>
</comment>
<protein>
    <recommendedName>
        <fullName evidence="1">F-box domain-containing protein</fullName>
    </recommendedName>
</protein>
<dbReference type="InterPro" id="IPR036047">
    <property type="entry name" value="F-box-like_dom_sf"/>
</dbReference>
<gene>
    <name evidence="2" type="ORF">MSAN_00929900</name>
</gene>
<evidence type="ECO:0000313" key="3">
    <source>
        <dbReference type="Proteomes" id="UP000623467"/>
    </source>
</evidence>
<dbReference type="InterPro" id="IPR001810">
    <property type="entry name" value="F-box_dom"/>
</dbReference>
<keyword evidence="3" id="KW-1185">Reference proteome</keyword>
<dbReference type="Gene3D" id="1.20.1280.50">
    <property type="match status" value="1"/>
</dbReference>
<evidence type="ECO:0000313" key="2">
    <source>
        <dbReference type="EMBL" id="KAF7366718.1"/>
    </source>
</evidence>
<evidence type="ECO:0000259" key="1">
    <source>
        <dbReference type="Pfam" id="PF00646"/>
    </source>
</evidence>
<dbReference type="SUPFAM" id="SSF81383">
    <property type="entry name" value="F-box domain"/>
    <property type="match status" value="1"/>
</dbReference>
<dbReference type="Pfam" id="PF00646">
    <property type="entry name" value="F-box"/>
    <property type="match status" value="1"/>
</dbReference>
<reference evidence="2" key="1">
    <citation type="submission" date="2020-05" db="EMBL/GenBank/DDBJ databases">
        <title>Mycena genomes resolve the evolution of fungal bioluminescence.</title>
        <authorList>
            <person name="Tsai I.J."/>
        </authorList>
    </citation>
    <scope>NUCLEOTIDE SEQUENCE</scope>
    <source>
        <strain evidence="2">160909Yilan</strain>
    </source>
</reference>
<sequence>MLSWLRWRNPRRNDDAEGCILPQELVDECLSYLHYEYQSTHQPNDLMACALVCKSWSLAAQRHLFKIVRLGTTRRRSHIRLLDRTLRASPHLIQHIHSLVLYRGPLVKKKNSINIAAFEKICNISYTHLESVFFLDGEITFTLRYARALQRLLSLPTLCQVNLSGTFPDPAAFCAVWDRCSPTIKHLELHCRNHIQHDLHPTASHSSASVALRSLKLNIYSFNGVDEWLNHDLCPFDFSQLAVLSVTNPTLLGIGRSRMIPALQTIRALEFNIGMFFDENQLIDLSLFSNLQFLRISFYCHPHLTAIALDTLSTLVISSAIRHIVMSFWPTNIDAHWQAVYDQFDSKIDGLQLQHLLSVGLEMDVQDYTCMAEFFPRLHSRNLLCRSDSGWFERRREAYLQ</sequence>
<proteinExistence type="predicted"/>
<name>A0A8H7DC64_9AGAR</name>
<feature type="domain" description="F-box" evidence="1">
    <location>
        <begin position="21"/>
        <end position="66"/>
    </location>
</feature>
<accession>A0A8H7DC64</accession>
<dbReference type="Proteomes" id="UP000623467">
    <property type="component" value="Unassembled WGS sequence"/>
</dbReference>
<dbReference type="OrthoDB" id="3035705at2759"/>
<dbReference type="EMBL" id="JACAZH010000006">
    <property type="protein sequence ID" value="KAF7366718.1"/>
    <property type="molecule type" value="Genomic_DNA"/>
</dbReference>